<evidence type="ECO:0000259" key="1">
    <source>
        <dbReference type="Pfam" id="PF04149"/>
    </source>
</evidence>
<sequence>MTNSTEHPVAWRKAGGCGNTTCVEVAKVGDEFWLRDSKNPGVGPLRFTPAEWAAFVEGVASGEFSY</sequence>
<name>A0A2T0S7S6_9ACTN</name>
<reference evidence="2 3" key="1">
    <citation type="submission" date="2018-03" db="EMBL/GenBank/DDBJ databases">
        <title>Genomic Encyclopedia of Archaeal and Bacterial Type Strains, Phase II (KMG-II): from individual species to whole genera.</title>
        <authorList>
            <person name="Goeker M."/>
        </authorList>
    </citation>
    <scope>NUCLEOTIDE SEQUENCE [LARGE SCALE GENOMIC DNA]</scope>
    <source>
        <strain evidence="2 3">DSM 45348</strain>
    </source>
</reference>
<feature type="domain" description="DUF397" evidence="1">
    <location>
        <begin position="10"/>
        <end position="59"/>
    </location>
</feature>
<dbReference type="InterPro" id="IPR007278">
    <property type="entry name" value="DUF397"/>
</dbReference>
<dbReference type="Proteomes" id="UP000239209">
    <property type="component" value="Unassembled WGS sequence"/>
</dbReference>
<protein>
    <submittedName>
        <fullName evidence="2">Uncharacterized protein DUF397</fullName>
    </submittedName>
</protein>
<dbReference type="EMBL" id="PVZG01000006">
    <property type="protein sequence ID" value="PRY29466.1"/>
    <property type="molecule type" value="Genomic_DNA"/>
</dbReference>
<dbReference type="OrthoDB" id="4302299at2"/>
<evidence type="ECO:0000313" key="3">
    <source>
        <dbReference type="Proteomes" id="UP000239209"/>
    </source>
</evidence>
<comment type="caution">
    <text evidence="2">The sequence shown here is derived from an EMBL/GenBank/DDBJ whole genome shotgun (WGS) entry which is preliminary data.</text>
</comment>
<dbReference type="Pfam" id="PF04149">
    <property type="entry name" value="DUF397"/>
    <property type="match status" value="1"/>
</dbReference>
<organism evidence="2 3">
    <name type="scientific">Pseudosporangium ferrugineum</name>
    <dbReference type="NCBI Taxonomy" id="439699"/>
    <lineage>
        <taxon>Bacteria</taxon>
        <taxon>Bacillati</taxon>
        <taxon>Actinomycetota</taxon>
        <taxon>Actinomycetes</taxon>
        <taxon>Micromonosporales</taxon>
        <taxon>Micromonosporaceae</taxon>
        <taxon>Pseudosporangium</taxon>
    </lineage>
</organism>
<evidence type="ECO:0000313" key="2">
    <source>
        <dbReference type="EMBL" id="PRY29466.1"/>
    </source>
</evidence>
<gene>
    <name evidence="2" type="ORF">CLV70_106185</name>
</gene>
<dbReference type="RefSeq" id="WP_106127114.1">
    <property type="nucleotide sequence ID" value="NZ_PVZG01000006.1"/>
</dbReference>
<proteinExistence type="predicted"/>
<dbReference type="AlphaFoldDB" id="A0A2T0S7S6"/>
<accession>A0A2T0S7S6</accession>
<keyword evidence="3" id="KW-1185">Reference proteome</keyword>